<proteinExistence type="predicted"/>
<feature type="compositionally biased region" description="Low complexity" evidence="4">
    <location>
        <begin position="618"/>
        <end position="637"/>
    </location>
</feature>
<dbReference type="InterPro" id="IPR035914">
    <property type="entry name" value="Sperma_CUB_dom_sf"/>
</dbReference>
<keyword evidence="1" id="KW-0677">Repeat</keyword>
<dbReference type="OMA" id="CIWIIRK"/>
<evidence type="ECO:0000256" key="3">
    <source>
        <dbReference type="PROSITE-ProRule" id="PRU00124"/>
    </source>
</evidence>
<dbReference type="InterPro" id="IPR036055">
    <property type="entry name" value="LDL_receptor-like_sf"/>
</dbReference>
<dbReference type="SUPFAM" id="SSF57424">
    <property type="entry name" value="LDL receptor-like module"/>
    <property type="match status" value="1"/>
</dbReference>
<dbReference type="SMART" id="SM00042">
    <property type="entry name" value="CUB"/>
    <property type="match status" value="1"/>
</dbReference>
<dbReference type="CTD" id="38946"/>
<dbReference type="PROSITE" id="PS01209">
    <property type="entry name" value="LDLRA_1"/>
    <property type="match status" value="1"/>
</dbReference>
<dbReference type="InterPro" id="IPR000859">
    <property type="entry name" value="CUB_dom"/>
</dbReference>
<keyword evidence="5" id="KW-0472">Membrane</keyword>
<evidence type="ECO:0000259" key="7">
    <source>
        <dbReference type="SMART" id="SM00042"/>
    </source>
</evidence>
<dbReference type="OrthoDB" id="6605119at2759"/>
<organism evidence="8 9">
    <name type="scientific">Cimex lectularius</name>
    <name type="common">Bed bug</name>
    <name type="synonym">Acanthia lectularia</name>
    <dbReference type="NCBI Taxonomy" id="79782"/>
    <lineage>
        <taxon>Eukaryota</taxon>
        <taxon>Metazoa</taxon>
        <taxon>Ecdysozoa</taxon>
        <taxon>Arthropoda</taxon>
        <taxon>Hexapoda</taxon>
        <taxon>Insecta</taxon>
        <taxon>Pterygota</taxon>
        <taxon>Neoptera</taxon>
        <taxon>Paraneoptera</taxon>
        <taxon>Hemiptera</taxon>
        <taxon>Heteroptera</taxon>
        <taxon>Panheteroptera</taxon>
        <taxon>Cimicomorpha</taxon>
        <taxon>Cimicidae</taxon>
        <taxon>Cimex</taxon>
    </lineage>
</organism>
<dbReference type="SUPFAM" id="SSF49854">
    <property type="entry name" value="Spermadhesin, CUB domain"/>
    <property type="match status" value="1"/>
</dbReference>
<dbReference type="InterPro" id="IPR023415">
    <property type="entry name" value="LDLR_class-A_CS"/>
</dbReference>
<feature type="transmembrane region" description="Helical" evidence="5">
    <location>
        <begin position="477"/>
        <end position="498"/>
    </location>
</feature>
<protein>
    <recommendedName>
        <fullName evidence="7">CUB domain-containing protein</fullName>
    </recommendedName>
</protein>
<evidence type="ECO:0000256" key="2">
    <source>
        <dbReference type="ARBA" id="ARBA00023157"/>
    </source>
</evidence>
<evidence type="ECO:0000313" key="9">
    <source>
        <dbReference type="Proteomes" id="UP000494040"/>
    </source>
</evidence>
<evidence type="ECO:0000256" key="1">
    <source>
        <dbReference type="ARBA" id="ARBA00022737"/>
    </source>
</evidence>
<dbReference type="EnsemblMetazoa" id="XM_014389637.2">
    <property type="protein sequence ID" value="XP_014245123.2"/>
    <property type="gene ID" value="LOC106664181"/>
</dbReference>
<dbReference type="RefSeq" id="XP_014245123.2">
    <property type="nucleotide sequence ID" value="XM_014389637.2"/>
</dbReference>
<keyword evidence="5" id="KW-0812">Transmembrane</keyword>
<dbReference type="Pfam" id="PF00057">
    <property type="entry name" value="Ldl_recept_a"/>
    <property type="match status" value="1"/>
</dbReference>
<feature type="signal peptide" evidence="6">
    <location>
        <begin position="1"/>
        <end position="23"/>
    </location>
</feature>
<dbReference type="CDD" id="cd00112">
    <property type="entry name" value="LDLa"/>
    <property type="match status" value="1"/>
</dbReference>
<dbReference type="Gene3D" id="2.60.120.290">
    <property type="entry name" value="Spermadhesin, CUB domain"/>
    <property type="match status" value="1"/>
</dbReference>
<dbReference type="PANTHER" id="PTHR24251">
    <property type="entry name" value="OVOCHYMASE-RELATED"/>
    <property type="match status" value="1"/>
</dbReference>
<dbReference type="KEGG" id="clec:106664181"/>
<dbReference type="AlphaFoldDB" id="A0A8I6TCZ3"/>
<feature type="domain" description="CUB" evidence="7">
    <location>
        <begin position="166"/>
        <end position="272"/>
    </location>
</feature>
<dbReference type="Gene3D" id="4.10.400.10">
    <property type="entry name" value="Low-density Lipoprotein Receptor"/>
    <property type="match status" value="1"/>
</dbReference>
<feature type="chain" id="PRO_5035295149" description="CUB domain-containing protein" evidence="6">
    <location>
        <begin position="24"/>
        <end position="745"/>
    </location>
</feature>
<feature type="region of interest" description="Disordered" evidence="4">
    <location>
        <begin position="525"/>
        <end position="637"/>
    </location>
</feature>
<accession>A0A8I6TCZ3</accession>
<feature type="compositionally biased region" description="Polar residues" evidence="4">
    <location>
        <begin position="546"/>
        <end position="564"/>
    </location>
</feature>
<dbReference type="Proteomes" id="UP000494040">
    <property type="component" value="Unassembled WGS sequence"/>
</dbReference>
<keyword evidence="2 3" id="KW-1015">Disulfide bond</keyword>
<reference evidence="8" key="1">
    <citation type="submission" date="2022-01" db="UniProtKB">
        <authorList>
            <consortium name="EnsemblMetazoa"/>
        </authorList>
    </citation>
    <scope>IDENTIFICATION</scope>
</reference>
<evidence type="ECO:0000256" key="5">
    <source>
        <dbReference type="SAM" id="Phobius"/>
    </source>
</evidence>
<evidence type="ECO:0000256" key="6">
    <source>
        <dbReference type="SAM" id="SignalP"/>
    </source>
</evidence>
<keyword evidence="5" id="KW-1133">Transmembrane helix</keyword>
<comment type="caution">
    <text evidence="3">Lacks conserved residue(s) required for the propagation of feature annotation.</text>
</comment>
<evidence type="ECO:0000256" key="4">
    <source>
        <dbReference type="SAM" id="MobiDB-lite"/>
    </source>
</evidence>
<feature type="disulfide bond" evidence="3">
    <location>
        <begin position="416"/>
        <end position="434"/>
    </location>
</feature>
<dbReference type="PROSITE" id="PS50068">
    <property type="entry name" value="LDLRA_2"/>
    <property type="match status" value="1"/>
</dbReference>
<dbReference type="InterPro" id="IPR002172">
    <property type="entry name" value="LDrepeatLR_classA_rpt"/>
</dbReference>
<evidence type="ECO:0000313" key="8">
    <source>
        <dbReference type="EnsemblMetazoa" id="XP_014245123.2"/>
    </source>
</evidence>
<sequence length="745" mass="83982">MKHAKYPLALILLGLSHFLLVTNKEFCHDGLSPHIYLDMGAKGYISHENLPQTDAVEERGRSVHCEVQIVACRICVIVLKIKNLTEVSNEGGKDCMQNVVQVREHNMLIRTYQIKNTSFSDNVQTFRSETRYLTLNLGNSLNFSMHTFRIEYKAERNVNYYQGLPGKHNITYGGVIKSPYFPSYFPRDIEVEYVISCERKDQVCRIKLLFTDFLVSEESSFQFYEWTGRAIRVRYGTMPRPPVIVSSGPSLLVKFFGNRATGLGYKANFYYVTGKPDVNSLIPVTDCGGEIENVGGGITMLNMVEGKEEKSFDCVWIIKPYKNFLASKLSLFLKVLTFKNFPSAQLKIYEGQTSSGKLIDIITSDQTNRQSVEHTALGASGFYISLQATFTNTSHLAISYATFSQKVCYMGPEFLCKNKKCIGRQLYCDGFDHCGDNSDEPDICSKEWQAEPSDRTLYAHIPNYYFPRGDRYIDFKVAALIFTLSLAFLIGGLVILLYRMGVRARHQRERHSRLQTISDLFNDGEEVEVEIPDDPPTYEAPPSYDDITNQEKNPRRNASNSCQKCQRLEVKLPKSKAPDSPPPPYSCKSHKDKVTESTSLMVNRTKGKNTFSHDDPQPGSSGNKTSSTSAESSGEGPSIVSGIKQLYDFHILWNLFPRRVNHSKDLWKIVQCSCEGACGCGSKFIDKTGHSQLAATWSPAMTKFEAIDLILNQFQCKIQAKNENAKKHCNLKGSASADNLFSMNN</sequence>
<name>A0A8I6TCZ3_CIMLE</name>
<dbReference type="GeneID" id="106664181"/>
<dbReference type="SMART" id="SM00192">
    <property type="entry name" value="LDLa"/>
    <property type="match status" value="1"/>
</dbReference>
<keyword evidence="9" id="KW-1185">Reference proteome</keyword>
<keyword evidence="6" id="KW-0732">Signal</keyword>